<dbReference type="SUPFAM" id="SSF50630">
    <property type="entry name" value="Acid proteases"/>
    <property type="match status" value="1"/>
</dbReference>
<dbReference type="Proteomes" id="UP000887159">
    <property type="component" value="Unassembled WGS sequence"/>
</dbReference>
<dbReference type="AlphaFoldDB" id="A0A8X6V7T8"/>
<dbReference type="EMBL" id="BMAU01021190">
    <property type="protein sequence ID" value="GFX96284.1"/>
    <property type="molecule type" value="Genomic_DNA"/>
</dbReference>
<dbReference type="GO" id="GO:0004190">
    <property type="term" value="F:aspartic-type endopeptidase activity"/>
    <property type="evidence" value="ECO:0007669"/>
    <property type="project" value="InterPro"/>
</dbReference>
<sequence>MTCNDSDTEVPNKSNFIAGKNNPRSRSHKNCLKCSGVHKLFRCMKFKNMDLIGRKKFVKNHYLCFLCLNNHKLKDCPNNYLKCSICQGKRNYLLHEDSNLNSAFLLNANCKRDADNTLIGSVGQEELSNIELDAVNTTLNSSTSVNNAKCVSFLPTAKVLLYNSEGGSFLFRALLDSGSESSFISENAINILGLKRCNDSLSLSGISGIQAGTTRGSVGLKIGSRFCKDKLTIKAYILNKVASQIPVERVNIKELDYLEGIPLADEDFSKPSECDIILGSDCFFSILQNGRITGSKGQPIA</sequence>
<protein>
    <submittedName>
        <fullName evidence="4">DUF1758 domain-containing protein</fullName>
    </submittedName>
</protein>
<evidence type="ECO:0000259" key="3">
    <source>
        <dbReference type="PROSITE" id="PS50175"/>
    </source>
</evidence>
<evidence type="ECO:0000313" key="4">
    <source>
        <dbReference type="EMBL" id="GFX96284.1"/>
    </source>
</evidence>
<accession>A0A8X6V7T8</accession>
<keyword evidence="1" id="KW-0378">Hydrolase</keyword>
<dbReference type="Gene3D" id="2.40.70.10">
    <property type="entry name" value="Acid Proteases"/>
    <property type="match status" value="1"/>
</dbReference>
<dbReference type="PROSITE" id="PS50175">
    <property type="entry name" value="ASP_PROT_RETROV"/>
    <property type="match status" value="1"/>
</dbReference>
<evidence type="ECO:0000256" key="2">
    <source>
        <dbReference type="SAM" id="MobiDB-lite"/>
    </source>
</evidence>
<name>A0A8X6V7T8_TRICX</name>
<dbReference type="GO" id="GO:0006508">
    <property type="term" value="P:proteolysis"/>
    <property type="evidence" value="ECO:0007669"/>
    <property type="project" value="InterPro"/>
</dbReference>
<feature type="region of interest" description="Disordered" evidence="2">
    <location>
        <begin position="1"/>
        <end position="24"/>
    </location>
</feature>
<comment type="caution">
    <text evidence="4">The sequence shown here is derived from an EMBL/GenBank/DDBJ whole genome shotgun (WGS) entry which is preliminary data.</text>
</comment>
<dbReference type="PANTHER" id="PTHR47331">
    <property type="entry name" value="PHD-TYPE DOMAIN-CONTAINING PROTEIN"/>
    <property type="match status" value="1"/>
</dbReference>
<dbReference type="InterPro" id="IPR021109">
    <property type="entry name" value="Peptidase_aspartic_dom_sf"/>
</dbReference>
<gene>
    <name evidence="4" type="primary">AVEN_93368_1</name>
    <name evidence="4" type="ORF">TNCV_2291721</name>
</gene>
<organism evidence="4 5">
    <name type="scientific">Trichonephila clavipes</name>
    <name type="common">Golden silk orbweaver</name>
    <name type="synonym">Nephila clavipes</name>
    <dbReference type="NCBI Taxonomy" id="2585209"/>
    <lineage>
        <taxon>Eukaryota</taxon>
        <taxon>Metazoa</taxon>
        <taxon>Ecdysozoa</taxon>
        <taxon>Arthropoda</taxon>
        <taxon>Chelicerata</taxon>
        <taxon>Arachnida</taxon>
        <taxon>Araneae</taxon>
        <taxon>Araneomorphae</taxon>
        <taxon>Entelegynae</taxon>
        <taxon>Araneoidea</taxon>
        <taxon>Nephilidae</taxon>
        <taxon>Trichonephila</taxon>
    </lineage>
</organism>
<feature type="domain" description="Peptidase A2" evidence="3">
    <location>
        <begin position="171"/>
        <end position="208"/>
    </location>
</feature>
<feature type="compositionally biased region" description="Polar residues" evidence="2">
    <location>
        <begin position="1"/>
        <end position="15"/>
    </location>
</feature>
<evidence type="ECO:0000313" key="5">
    <source>
        <dbReference type="Proteomes" id="UP000887159"/>
    </source>
</evidence>
<keyword evidence="5" id="KW-1185">Reference proteome</keyword>
<evidence type="ECO:0000256" key="1">
    <source>
        <dbReference type="ARBA" id="ARBA00022801"/>
    </source>
</evidence>
<proteinExistence type="predicted"/>
<dbReference type="InterPro" id="IPR001995">
    <property type="entry name" value="Peptidase_A2_cat"/>
</dbReference>
<reference evidence="4" key="1">
    <citation type="submission" date="2020-08" db="EMBL/GenBank/DDBJ databases">
        <title>Multicomponent nature underlies the extraordinary mechanical properties of spider dragline silk.</title>
        <authorList>
            <person name="Kono N."/>
            <person name="Nakamura H."/>
            <person name="Mori M."/>
            <person name="Yoshida Y."/>
            <person name="Ohtoshi R."/>
            <person name="Malay A.D."/>
            <person name="Moran D.A.P."/>
            <person name="Tomita M."/>
            <person name="Numata K."/>
            <person name="Arakawa K."/>
        </authorList>
    </citation>
    <scope>NUCLEOTIDE SEQUENCE</scope>
</reference>